<feature type="transmembrane region" description="Helical" evidence="6">
    <location>
        <begin position="364"/>
        <end position="383"/>
    </location>
</feature>
<dbReference type="AlphaFoldDB" id="A0A4R1HCB1"/>
<dbReference type="Proteomes" id="UP000295707">
    <property type="component" value="Unassembled WGS sequence"/>
</dbReference>
<keyword evidence="5 6" id="KW-0472">Membrane</keyword>
<feature type="transmembrane region" description="Helical" evidence="6">
    <location>
        <begin position="12"/>
        <end position="38"/>
    </location>
</feature>
<sequence length="487" mass="52936">MKSIDGTVRILMNSAAMFAASILAKGGGLIVTILVARYLGATSLGVYAVVLAVALLLEVMTPVGHQEVIVRAIARDRSQMLVHWVNASATTLLASVLFSAGLVLYVYVTGPRADAELAVYVVAATLPFAGLKFIAQAVLQGVERMQYQTTATFVGLVSGLLLLWLLLESGAGVWSAFLSRTVFHVVSLVILARYILRCADQEKVKRVWRPDFSLCRSTFLVAIPFALQRFLTEGLQRLNIIILPLLITLAAVGQFNAAMQITQATSTIIPIMMLTLLPVFARSYSKDREKSALMAHKVLKMLLVLIFPFAFVVTVSADKIILLLFGPGYEASVPVLQIVIWSQVFFAADSVMKQKMIASDNERTMVWYSTFGLIVSVALTIVLGKTWGMLGVAVAVVLASAFLLTLNAGYVGRHIARINLVQAAWKPFLCALSAGLVAVVLIDQGLAIVLPVTAGAYVAFLLLFRAFSDDELLLFKQLFLHLRARLS</sequence>
<feature type="transmembrane region" description="Helical" evidence="6">
    <location>
        <begin position="423"/>
        <end position="442"/>
    </location>
</feature>
<feature type="transmembrane region" description="Helical" evidence="6">
    <location>
        <begin position="448"/>
        <end position="467"/>
    </location>
</feature>
<evidence type="ECO:0000256" key="3">
    <source>
        <dbReference type="ARBA" id="ARBA00022692"/>
    </source>
</evidence>
<feature type="transmembrane region" description="Helical" evidence="6">
    <location>
        <begin position="261"/>
        <end position="281"/>
    </location>
</feature>
<feature type="transmembrane region" description="Helical" evidence="6">
    <location>
        <begin position="84"/>
        <end position="105"/>
    </location>
</feature>
<dbReference type="EMBL" id="SMFX01000001">
    <property type="protein sequence ID" value="TCK18183.1"/>
    <property type="molecule type" value="Genomic_DNA"/>
</dbReference>
<evidence type="ECO:0000313" key="8">
    <source>
        <dbReference type="Proteomes" id="UP000295707"/>
    </source>
</evidence>
<evidence type="ECO:0000313" key="7">
    <source>
        <dbReference type="EMBL" id="TCK18183.1"/>
    </source>
</evidence>
<keyword evidence="2" id="KW-1003">Cell membrane</keyword>
<keyword evidence="4 6" id="KW-1133">Transmembrane helix</keyword>
<evidence type="ECO:0000256" key="1">
    <source>
        <dbReference type="ARBA" id="ARBA00004651"/>
    </source>
</evidence>
<proteinExistence type="predicted"/>
<feature type="transmembrane region" description="Helical" evidence="6">
    <location>
        <begin position="238"/>
        <end position="255"/>
    </location>
</feature>
<dbReference type="Pfam" id="PF01943">
    <property type="entry name" value="Polysacc_synt"/>
    <property type="match status" value="1"/>
</dbReference>
<organism evidence="7 8">
    <name type="scientific">Thiogranum longum</name>
    <dbReference type="NCBI Taxonomy" id="1537524"/>
    <lineage>
        <taxon>Bacteria</taxon>
        <taxon>Pseudomonadati</taxon>
        <taxon>Pseudomonadota</taxon>
        <taxon>Gammaproteobacteria</taxon>
        <taxon>Chromatiales</taxon>
        <taxon>Ectothiorhodospiraceae</taxon>
        <taxon>Thiogranum</taxon>
    </lineage>
</organism>
<name>A0A4R1HCB1_9GAMM</name>
<feature type="transmembrane region" description="Helical" evidence="6">
    <location>
        <begin position="389"/>
        <end position="411"/>
    </location>
</feature>
<comment type="subcellular location">
    <subcellularLocation>
        <location evidence="1">Cell membrane</location>
        <topology evidence="1">Multi-pass membrane protein</topology>
    </subcellularLocation>
</comment>
<keyword evidence="3 6" id="KW-0812">Transmembrane</keyword>
<reference evidence="7 8" key="1">
    <citation type="submission" date="2019-03" db="EMBL/GenBank/DDBJ databases">
        <title>Genomic Encyclopedia of Type Strains, Phase IV (KMG-IV): sequencing the most valuable type-strain genomes for metagenomic binning, comparative biology and taxonomic classification.</title>
        <authorList>
            <person name="Goeker M."/>
        </authorList>
    </citation>
    <scope>NUCLEOTIDE SEQUENCE [LARGE SCALE GENOMIC DNA]</scope>
    <source>
        <strain evidence="7 8">DSM 19610</strain>
    </source>
</reference>
<dbReference type="PANTHER" id="PTHR30250">
    <property type="entry name" value="PST FAMILY PREDICTED COLANIC ACID TRANSPORTER"/>
    <property type="match status" value="1"/>
</dbReference>
<keyword evidence="8" id="KW-1185">Reference proteome</keyword>
<feature type="transmembrane region" description="Helical" evidence="6">
    <location>
        <begin position="331"/>
        <end position="352"/>
    </location>
</feature>
<feature type="transmembrane region" description="Helical" evidence="6">
    <location>
        <begin position="302"/>
        <end position="325"/>
    </location>
</feature>
<feature type="transmembrane region" description="Helical" evidence="6">
    <location>
        <begin position="117"/>
        <end position="135"/>
    </location>
</feature>
<feature type="transmembrane region" description="Helical" evidence="6">
    <location>
        <begin position="147"/>
        <end position="167"/>
    </location>
</feature>
<feature type="transmembrane region" description="Helical" evidence="6">
    <location>
        <begin position="173"/>
        <end position="196"/>
    </location>
</feature>
<evidence type="ECO:0000256" key="5">
    <source>
        <dbReference type="ARBA" id="ARBA00023136"/>
    </source>
</evidence>
<protein>
    <submittedName>
        <fullName evidence="7">O-antigen/teichoic acid export membrane protein</fullName>
    </submittedName>
</protein>
<feature type="transmembrane region" description="Helical" evidence="6">
    <location>
        <begin position="44"/>
        <end position="63"/>
    </location>
</feature>
<accession>A0A4R1HCB1</accession>
<evidence type="ECO:0000256" key="6">
    <source>
        <dbReference type="SAM" id="Phobius"/>
    </source>
</evidence>
<dbReference type="InterPro" id="IPR002797">
    <property type="entry name" value="Polysacc_synth"/>
</dbReference>
<gene>
    <name evidence="7" type="ORF">DFR30_1458</name>
</gene>
<dbReference type="OrthoDB" id="103403at2"/>
<evidence type="ECO:0000256" key="4">
    <source>
        <dbReference type="ARBA" id="ARBA00022989"/>
    </source>
</evidence>
<dbReference type="PANTHER" id="PTHR30250:SF11">
    <property type="entry name" value="O-ANTIGEN TRANSPORTER-RELATED"/>
    <property type="match status" value="1"/>
</dbReference>
<dbReference type="InterPro" id="IPR050833">
    <property type="entry name" value="Poly_Biosynth_Transport"/>
</dbReference>
<dbReference type="GO" id="GO:0005886">
    <property type="term" value="C:plasma membrane"/>
    <property type="evidence" value="ECO:0007669"/>
    <property type="project" value="UniProtKB-SubCell"/>
</dbReference>
<dbReference type="RefSeq" id="WP_132972007.1">
    <property type="nucleotide sequence ID" value="NZ_SMFX01000001.1"/>
</dbReference>
<comment type="caution">
    <text evidence="7">The sequence shown here is derived from an EMBL/GenBank/DDBJ whole genome shotgun (WGS) entry which is preliminary data.</text>
</comment>
<evidence type="ECO:0000256" key="2">
    <source>
        <dbReference type="ARBA" id="ARBA00022475"/>
    </source>
</evidence>